<dbReference type="AlphaFoldDB" id="A0A517YEU5"/>
<keyword evidence="2" id="KW-1133">Transmembrane helix</keyword>
<dbReference type="Pfam" id="PF13855">
    <property type="entry name" value="LRR_8"/>
    <property type="match status" value="1"/>
</dbReference>
<dbReference type="SUPFAM" id="SSF52047">
    <property type="entry name" value="RNI-like"/>
    <property type="match status" value="1"/>
</dbReference>
<dbReference type="InterPro" id="IPR001611">
    <property type="entry name" value="Leu-rich_rpt"/>
</dbReference>
<dbReference type="InterPro" id="IPR032675">
    <property type="entry name" value="LRR_dom_sf"/>
</dbReference>
<evidence type="ECO:0000313" key="4">
    <source>
        <dbReference type="EMBL" id="QDU28747.1"/>
    </source>
</evidence>
<dbReference type="OrthoDB" id="209041at2"/>
<keyword evidence="2" id="KW-0472">Membrane</keyword>
<dbReference type="KEGG" id="aagg:ETAA8_38520"/>
<evidence type="ECO:0000256" key="2">
    <source>
        <dbReference type="SAM" id="Phobius"/>
    </source>
</evidence>
<dbReference type="InterPro" id="IPR006553">
    <property type="entry name" value="Leu-rich_rpt_Cys-con_subtyp"/>
</dbReference>
<accession>A0A517YEU5</accession>
<dbReference type="Gene3D" id="3.80.10.10">
    <property type="entry name" value="Ribonuclease Inhibitor"/>
    <property type="match status" value="2"/>
</dbReference>
<dbReference type="PANTHER" id="PTHR13318">
    <property type="entry name" value="PARTNER OF PAIRED, ISOFORM B-RELATED"/>
    <property type="match status" value="1"/>
</dbReference>
<evidence type="ECO:0000256" key="1">
    <source>
        <dbReference type="SAM" id="MobiDB-lite"/>
    </source>
</evidence>
<organism evidence="4 5">
    <name type="scientific">Anatilimnocola aggregata</name>
    <dbReference type="NCBI Taxonomy" id="2528021"/>
    <lineage>
        <taxon>Bacteria</taxon>
        <taxon>Pseudomonadati</taxon>
        <taxon>Planctomycetota</taxon>
        <taxon>Planctomycetia</taxon>
        <taxon>Pirellulales</taxon>
        <taxon>Pirellulaceae</taxon>
        <taxon>Anatilimnocola</taxon>
    </lineage>
</organism>
<feature type="region of interest" description="Disordered" evidence="1">
    <location>
        <begin position="83"/>
        <end position="107"/>
    </location>
</feature>
<feature type="domain" description="F-box/LRR-repeat protein 15-like leucin rich repeat" evidence="3">
    <location>
        <begin position="221"/>
        <end position="343"/>
    </location>
</feature>
<gene>
    <name evidence="4" type="ORF">ETAA8_38520</name>
</gene>
<keyword evidence="5" id="KW-1185">Reference proteome</keyword>
<dbReference type="Pfam" id="PF25372">
    <property type="entry name" value="DUF7885"/>
    <property type="match status" value="1"/>
</dbReference>
<dbReference type="GO" id="GO:0031146">
    <property type="term" value="P:SCF-dependent proteasomal ubiquitin-dependent protein catabolic process"/>
    <property type="evidence" value="ECO:0007669"/>
    <property type="project" value="TreeGrafter"/>
</dbReference>
<dbReference type="EMBL" id="CP036274">
    <property type="protein sequence ID" value="QDU28747.1"/>
    <property type="molecule type" value="Genomic_DNA"/>
</dbReference>
<dbReference type="InterPro" id="IPR057207">
    <property type="entry name" value="FBXL15_LRR"/>
</dbReference>
<name>A0A517YEU5_9BACT</name>
<keyword evidence="2" id="KW-0812">Transmembrane</keyword>
<dbReference type="Proteomes" id="UP000315017">
    <property type="component" value="Chromosome"/>
</dbReference>
<evidence type="ECO:0000259" key="3">
    <source>
        <dbReference type="Pfam" id="PF25372"/>
    </source>
</evidence>
<dbReference type="GO" id="GO:0019005">
    <property type="term" value="C:SCF ubiquitin ligase complex"/>
    <property type="evidence" value="ECO:0007669"/>
    <property type="project" value="TreeGrafter"/>
</dbReference>
<feature type="transmembrane region" description="Helical" evidence="2">
    <location>
        <begin position="60"/>
        <end position="78"/>
    </location>
</feature>
<dbReference type="SMART" id="SM00367">
    <property type="entry name" value="LRR_CC"/>
    <property type="match status" value="4"/>
</dbReference>
<proteinExistence type="predicted"/>
<reference evidence="4 5" key="1">
    <citation type="submission" date="2019-02" db="EMBL/GenBank/DDBJ databases">
        <title>Deep-cultivation of Planctomycetes and their phenomic and genomic characterization uncovers novel biology.</title>
        <authorList>
            <person name="Wiegand S."/>
            <person name="Jogler M."/>
            <person name="Boedeker C."/>
            <person name="Pinto D."/>
            <person name="Vollmers J."/>
            <person name="Rivas-Marin E."/>
            <person name="Kohn T."/>
            <person name="Peeters S.H."/>
            <person name="Heuer A."/>
            <person name="Rast P."/>
            <person name="Oberbeckmann S."/>
            <person name="Bunk B."/>
            <person name="Jeske O."/>
            <person name="Meyerdierks A."/>
            <person name="Storesund J.E."/>
            <person name="Kallscheuer N."/>
            <person name="Luecker S."/>
            <person name="Lage O.M."/>
            <person name="Pohl T."/>
            <person name="Merkel B.J."/>
            <person name="Hornburger P."/>
            <person name="Mueller R.-W."/>
            <person name="Bruemmer F."/>
            <person name="Labrenz M."/>
            <person name="Spormann A.M."/>
            <person name="Op den Camp H."/>
            <person name="Overmann J."/>
            <person name="Amann R."/>
            <person name="Jetten M.S.M."/>
            <person name="Mascher T."/>
            <person name="Medema M.H."/>
            <person name="Devos D.P."/>
            <person name="Kaster A.-K."/>
            <person name="Ovreas L."/>
            <person name="Rohde M."/>
            <person name="Galperin M.Y."/>
            <person name="Jogler C."/>
        </authorList>
    </citation>
    <scope>NUCLEOTIDE SEQUENCE [LARGE SCALE GENOMIC DNA]</scope>
    <source>
        <strain evidence="4 5">ETA_A8</strain>
    </source>
</reference>
<protein>
    <submittedName>
        <fullName evidence="4">Leucine Rich repeats (2 copies)</fullName>
    </submittedName>
</protein>
<sequence length="502" mass="53742">MSQNFAGNARLRTPRDCVGGTSRGGWIGVLCLVGLRAILRAGFDHDLDLGVIMKRAMSRANLAVVAMLVWSVGSAFLLTGCPTPEPKQPANGGPQTPEIETPGATAAAKDDPAAIDALKAAGATLKMDKAGNVGEVALTQGNNDDLKHLAKLPHVTVLSAEVRGITGEGLAHLKGHPSLKVIRLEQSDVKNEDAAILIEIPKLEELDLKKTDFRADAYVTLAKSKTLKKIRAPQTAFDNDCLKAIGGMKQLVALDLTDCNLVTSEGAAPLAGLENLEMLKLYGRSNLDDRVMEHIGKLKKLKVLGLVQTSVSKDGLVHLEGHPNLKELDLYGCVNVKSDGLKSVGTIVNLEILGLRETAVKNDGMQHLVPLKKLKELDLSESVIGVGKNFEAITQLPALVDLNLWQTSFTDADMPAVGQLKNLKRLNLDKTEVTDMGLASIKELENLEYLHLGNTMITDAGLAELHGLKNLKHLVVTFVAGISDDGIAELQQAVPGLTKIDR</sequence>
<evidence type="ECO:0000313" key="5">
    <source>
        <dbReference type="Proteomes" id="UP000315017"/>
    </source>
</evidence>